<keyword evidence="7" id="KW-1185">Reference proteome</keyword>
<dbReference type="Proteomes" id="UP000199187">
    <property type="component" value="Unassembled WGS sequence"/>
</dbReference>
<keyword evidence="3 6" id="KW-0238">DNA-binding</keyword>
<proteinExistence type="inferred from homology"/>
<dbReference type="InterPro" id="IPR058163">
    <property type="entry name" value="LysR-type_TF_proteobact-type"/>
</dbReference>
<dbReference type="GO" id="GO:0043565">
    <property type="term" value="F:sequence-specific DNA binding"/>
    <property type="evidence" value="ECO:0007669"/>
    <property type="project" value="TreeGrafter"/>
</dbReference>
<evidence type="ECO:0000256" key="4">
    <source>
        <dbReference type="ARBA" id="ARBA00023163"/>
    </source>
</evidence>
<dbReference type="EMBL" id="FPAU01000007">
    <property type="protein sequence ID" value="SFU15706.1"/>
    <property type="molecule type" value="Genomic_DNA"/>
</dbReference>
<evidence type="ECO:0000259" key="5">
    <source>
        <dbReference type="PROSITE" id="PS50931"/>
    </source>
</evidence>
<gene>
    <name evidence="6" type="ORF">SAMN05192562_10754</name>
</gene>
<dbReference type="InterPro" id="IPR036390">
    <property type="entry name" value="WH_DNA-bd_sf"/>
</dbReference>
<evidence type="ECO:0000313" key="6">
    <source>
        <dbReference type="EMBL" id="SFU15706.1"/>
    </source>
</evidence>
<dbReference type="OrthoDB" id="9786526at2"/>
<dbReference type="PRINTS" id="PR00039">
    <property type="entry name" value="HTHLYSR"/>
</dbReference>
<accession>A0A1I7DVQ0</accession>
<protein>
    <submittedName>
        <fullName evidence="6">DNA-binding transcriptional regulator, LysR family</fullName>
    </submittedName>
</protein>
<dbReference type="GO" id="GO:0003700">
    <property type="term" value="F:DNA-binding transcription factor activity"/>
    <property type="evidence" value="ECO:0007669"/>
    <property type="project" value="InterPro"/>
</dbReference>
<keyword evidence="4" id="KW-0804">Transcription</keyword>
<dbReference type="InterPro" id="IPR036388">
    <property type="entry name" value="WH-like_DNA-bd_sf"/>
</dbReference>
<organism evidence="6 7">
    <name type="scientific">Kosakonia arachidis</name>
    <dbReference type="NCBI Taxonomy" id="551989"/>
    <lineage>
        <taxon>Bacteria</taxon>
        <taxon>Pseudomonadati</taxon>
        <taxon>Pseudomonadota</taxon>
        <taxon>Gammaproteobacteria</taxon>
        <taxon>Enterobacterales</taxon>
        <taxon>Enterobacteriaceae</taxon>
        <taxon>Kosakonia</taxon>
    </lineage>
</organism>
<evidence type="ECO:0000256" key="2">
    <source>
        <dbReference type="ARBA" id="ARBA00023015"/>
    </source>
</evidence>
<dbReference type="GO" id="GO:0006351">
    <property type="term" value="P:DNA-templated transcription"/>
    <property type="evidence" value="ECO:0007669"/>
    <property type="project" value="TreeGrafter"/>
</dbReference>
<feature type="domain" description="HTH lysR-type" evidence="5">
    <location>
        <begin position="17"/>
        <end position="73"/>
    </location>
</feature>
<dbReference type="Pfam" id="PF03466">
    <property type="entry name" value="LysR_substrate"/>
    <property type="match status" value="1"/>
</dbReference>
<reference evidence="7" key="1">
    <citation type="submission" date="2016-10" db="EMBL/GenBank/DDBJ databases">
        <authorList>
            <person name="Varghese N."/>
            <person name="Submissions S."/>
        </authorList>
    </citation>
    <scope>NUCLEOTIDE SEQUENCE [LARGE SCALE GENOMIC DNA]</scope>
    <source>
        <strain evidence="7">Ah-143</strain>
    </source>
</reference>
<dbReference type="Pfam" id="PF00126">
    <property type="entry name" value="HTH_1"/>
    <property type="match status" value="1"/>
</dbReference>
<comment type="similarity">
    <text evidence="1">Belongs to the LysR transcriptional regulatory family.</text>
</comment>
<dbReference type="AlphaFoldDB" id="A0A1I7DVQ0"/>
<dbReference type="FunFam" id="1.10.10.10:FF:000001">
    <property type="entry name" value="LysR family transcriptional regulator"/>
    <property type="match status" value="1"/>
</dbReference>
<dbReference type="SUPFAM" id="SSF53850">
    <property type="entry name" value="Periplasmic binding protein-like II"/>
    <property type="match status" value="1"/>
</dbReference>
<dbReference type="RefSeq" id="WP_090125186.1">
    <property type="nucleotide sequence ID" value="NZ_CP045300.1"/>
</dbReference>
<evidence type="ECO:0000256" key="3">
    <source>
        <dbReference type="ARBA" id="ARBA00023125"/>
    </source>
</evidence>
<dbReference type="Gene3D" id="1.10.10.10">
    <property type="entry name" value="Winged helix-like DNA-binding domain superfamily/Winged helix DNA-binding domain"/>
    <property type="match status" value="1"/>
</dbReference>
<dbReference type="InterPro" id="IPR005119">
    <property type="entry name" value="LysR_subst-bd"/>
</dbReference>
<sequence length="323" mass="36078">MVKANKDADSTGSDLGNLRRMAYFVAVVETGSFTAAAERLKITKSVVSQQVARLESELNTTLLVRTTRKIKTTEAGHLFYQRCSLILHEAEEAFEELADRSEKPAGVLRLTAPFDYGIGVVVPAIAEFTTHYPHCKVEAVFSDECLDIIDQGIELSIRIGWLTESGLQARKIGKFRQVLVAPASMRAQTKEFLLPQDISTLPFVVNTALRENRRWSFRRHQDESQTVNITPAIFLNSTLAVRAAVLEGAGLSVLPDFVVEDDLLTGRLTQVLPEWSLPSGDINVVFPPARFRPAKVKAFVELLREKELRRARILDNYRPGKNS</sequence>
<keyword evidence="2" id="KW-0805">Transcription regulation</keyword>
<evidence type="ECO:0000256" key="1">
    <source>
        <dbReference type="ARBA" id="ARBA00009437"/>
    </source>
</evidence>
<name>A0A1I7DVQ0_9ENTR</name>
<dbReference type="PROSITE" id="PS50931">
    <property type="entry name" value="HTH_LYSR"/>
    <property type="match status" value="1"/>
</dbReference>
<dbReference type="SUPFAM" id="SSF46785">
    <property type="entry name" value="Winged helix' DNA-binding domain"/>
    <property type="match status" value="1"/>
</dbReference>
<dbReference type="Gene3D" id="3.40.190.290">
    <property type="match status" value="1"/>
</dbReference>
<dbReference type="PANTHER" id="PTHR30537">
    <property type="entry name" value="HTH-TYPE TRANSCRIPTIONAL REGULATOR"/>
    <property type="match status" value="1"/>
</dbReference>
<dbReference type="PANTHER" id="PTHR30537:SF5">
    <property type="entry name" value="HTH-TYPE TRANSCRIPTIONAL ACTIVATOR TTDR-RELATED"/>
    <property type="match status" value="1"/>
</dbReference>
<dbReference type="CDD" id="cd08422">
    <property type="entry name" value="PBP2_CrgA_like"/>
    <property type="match status" value="1"/>
</dbReference>
<evidence type="ECO:0000313" key="7">
    <source>
        <dbReference type="Proteomes" id="UP000199187"/>
    </source>
</evidence>
<dbReference type="InterPro" id="IPR000847">
    <property type="entry name" value="LysR_HTH_N"/>
</dbReference>